<evidence type="ECO:0000256" key="1">
    <source>
        <dbReference type="ARBA" id="ARBA00008106"/>
    </source>
</evidence>
<dbReference type="Gene3D" id="3.40.50.1000">
    <property type="entry name" value="HAD superfamily/HAD-like"/>
    <property type="match status" value="1"/>
</dbReference>
<dbReference type="InterPro" id="IPR051540">
    <property type="entry name" value="S-2-haloacid_dehalogenase"/>
</dbReference>
<evidence type="ECO:0000256" key="2">
    <source>
        <dbReference type="ARBA" id="ARBA00022801"/>
    </source>
</evidence>
<name>A0A418IIE9_9STAP</name>
<accession>A0A418IIE9</accession>
<dbReference type="Pfam" id="PF00702">
    <property type="entry name" value="Hydrolase"/>
    <property type="match status" value="1"/>
</dbReference>
<evidence type="ECO:0000313" key="3">
    <source>
        <dbReference type="EMBL" id="RIN02631.1"/>
    </source>
</evidence>
<dbReference type="RefSeq" id="WP_039069507.1">
    <property type="nucleotide sequence ID" value="NZ_CP068712.1"/>
</dbReference>
<dbReference type="SFLD" id="SFLDG01129">
    <property type="entry name" value="C1.5:_HAD__Beta-PGM__Phosphata"/>
    <property type="match status" value="1"/>
</dbReference>
<dbReference type="CDD" id="cd02588">
    <property type="entry name" value="HAD_L2-DEX"/>
    <property type="match status" value="1"/>
</dbReference>
<comment type="caution">
    <text evidence="3">The sequence shown here is derived from an EMBL/GenBank/DDBJ whole genome shotgun (WGS) entry which is preliminary data.</text>
</comment>
<dbReference type="SFLD" id="SFLDS00003">
    <property type="entry name" value="Haloacid_Dehalogenase"/>
    <property type="match status" value="1"/>
</dbReference>
<gene>
    <name evidence="3" type="ORF">BU112_01960</name>
</gene>
<dbReference type="Proteomes" id="UP000286317">
    <property type="component" value="Unassembled WGS sequence"/>
</dbReference>
<dbReference type="NCBIfam" id="TIGR01493">
    <property type="entry name" value="HAD-SF-IA-v2"/>
    <property type="match status" value="1"/>
</dbReference>
<organism evidence="3 4">
    <name type="scientific">Staphylococcus shinii</name>
    <dbReference type="NCBI Taxonomy" id="2912228"/>
    <lineage>
        <taxon>Bacteria</taxon>
        <taxon>Bacillati</taxon>
        <taxon>Bacillota</taxon>
        <taxon>Bacilli</taxon>
        <taxon>Bacillales</taxon>
        <taxon>Staphylococcaceae</taxon>
        <taxon>Staphylococcus</taxon>
    </lineage>
</organism>
<reference evidence="3 4" key="1">
    <citation type="journal article" date="2016" name="Front. Microbiol.">
        <title>Comprehensive Phylogenetic Analysis of Bovine Non-aureus Staphylococci Species Based on Whole-Genome Sequencing.</title>
        <authorList>
            <person name="Naushad S."/>
            <person name="Barkema H.W."/>
            <person name="Luby C."/>
            <person name="Condas L.A."/>
            <person name="Nobrega D.B."/>
            <person name="Carson D.A."/>
            <person name="De Buck J."/>
        </authorList>
    </citation>
    <scope>NUCLEOTIDE SEQUENCE [LARGE SCALE GENOMIC DNA]</scope>
    <source>
        <strain evidence="3 4">SNUC 4554</strain>
    </source>
</reference>
<keyword evidence="4" id="KW-1185">Reference proteome</keyword>
<dbReference type="GO" id="GO:0019120">
    <property type="term" value="F:hydrolase activity, acting on acid halide bonds, in C-halide compounds"/>
    <property type="evidence" value="ECO:0007669"/>
    <property type="project" value="InterPro"/>
</dbReference>
<dbReference type="InterPro" id="IPR006328">
    <property type="entry name" value="2-HAD"/>
</dbReference>
<dbReference type="InterPro" id="IPR023198">
    <property type="entry name" value="PGP-like_dom2"/>
</dbReference>
<dbReference type="SFLD" id="SFLDF00045">
    <property type="entry name" value="2-haloacid_dehalogenase"/>
    <property type="match status" value="1"/>
</dbReference>
<dbReference type="SUPFAM" id="SSF56784">
    <property type="entry name" value="HAD-like"/>
    <property type="match status" value="1"/>
</dbReference>
<dbReference type="OrthoDB" id="264363at2"/>
<evidence type="ECO:0000313" key="4">
    <source>
        <dbReference type="Proteomes" id="UP000286317"/>
    </source>
</evidence>
<dbReference type="PRINTS" id="PR00413">
    <property type="entry name" value="HADHALOGNASE"/>
</dbReference>
<dbReference type="AlphaFoldDB" id="A0A418IIE9"/>
<dbReference type="InterPro" id="IPR036412">
    <property type="entry name" value="HAD-like_sf"/>
</dbReference>
<proteinExistence type="inferred from homology"/>
<dbReference type="SFLD" id="SFLDG01135">
    <property type="entry name" value="C1.5.6:_HAD__Beta-PGM__Phospha"/>
    <property type="match status" value="1"/>
</dbReference>
<comment type="similarity">
    <text evidence="1">Belongs to the HAD-like hydrolase superfamily. S-2-haloalkanoic acid dehalogenase family.</text>
</comment>
<dbReference type="Gene3D" id="1.10.150.240">
    <property type="entry name" value="Putative phosphatase, domain 2"/>
    <property type="match status" value="1"/>
</dbReference>
<sequence>MYKAIIFDVYGTIFDMESLKNDMDQFNEVEAKSISQLWRKTQLEHMFLRQVMQRYIPFDELTKESLRYVLDVHEIQYNREDVNQLFDAFLDLDYFKEIPKVLSELNAKNLEIGVLSNANDNMLMPLVDNSEINKYIDTVISVNEIKQYKPSPASYALILKYYQMTREDILFVSSNAWDVSGAANFGFDTVWVNRSKSYFDYNGQSPTMTVNNLNEMVKWLEMNKR</sequence>
<keyword evidence="2" id="KW-0378">Hydrolase</keyword>
<protein>
    <submittedName>
        <fullName evidence="3">Haloacid dehalogenase type II</fullName>
    </submittedName>
</protein>
<dbReference type="InterPro" id="IPR023214">
    <property type="entry name" value="HAD_sf"/>
</dbReference>
<dbReference type="PANTHER" id="PTHR43316">
    <property type="entry name" value="HYDROLASE, HALOACID DELAHOGENASE-RELATED"/>
    <property type="match status" value="1"/>
</dbReference>
<dbReference type="GeneID" id="79051535"/>
<dbReference type="NCBIfam" id="TIGR01428">
    <property type="entry name" value="HAD_type_II"/>
    <property type="match status" value="1"/>
</dbReference>
<dbReference type="EMBL" id="QXUF01000008">
    <property type="protein sequence ID" value="RIN02631.1"/>
    <property type="molecule type" value="Genomic_DNA"/>
</dbReference>
<dbReference type="PANTHER" id="PTHR43316:SF3">
    <property type="entry name" value="HALOACID DEHALOGENASE, TYPE II (AFU_ORTHOLOGUE AFUA_2G07750)-RELATED"/>
    <property type="match status" value="1"/>
</dbReference>
<dbReference type="InterPro" id="IPR006439">
    <property type="entry name" value="HAD-SF_hydro_IA"/>
</dbReference>